<sequence>MSRQSVENRAFIIVLGLITLAFLTILQPFWSSIFWACVMALLFYPLQGKLRHRLNGKNSLSALLTLLAGIILVVIPVTIIAFAFVAEGAQLYDLIESQQIEPAQFFERIGSAVPIIPDVLDRLGIDMSNVRSYLSDSAITLSRLLSQEALSFGRNTVSFTVGLALMLYLTFFLLRDGDKMMGWLGAAVPLEDDRRQLLFRKFTEVVRATVKGNLVVAMVQGALGGFIFWALGITAPVLWAVVMAFLSLVPAVGAALVWVPVAIYLFATGNVMQGSILVAYGAIIIGLADNVLRPILVGRDTKLPDYIVLFSTLGGISLLGINGFVIGPLIAALFISFWSTFSQDFNR</sequence>
<feature type="transmembrane region" description="Helical" evidence="6">
    <location>
        <begin position="210"/>
        <end position="231"/>
    </location>
</feature>
<dbReference type="AlphaFoldDB" id="A0A0F9XIY4"/>
<evidence type="ECO:0000256" key="2">
    <source>
        <dbReference type="ARBA" id="ARBA00009773"/>
    </source>
</evidence>
<dbReference type="PANTHER" id="PTHR21716">
    <property type="entry name" value="TRANSMEMBRANE PROTEIN"/>
    <property type="match status" value="1"/>
</dbReference>
<evidence type="ECO:0008006" key="8">
    <source>
        <dbReference type="Google" id="ProtNLM"/>
    </source>
</evidence>
<dbReference type="Pfam" id="PF01594">
    <property type="entry name" value="AI-2E_transport"/>
    <property type="match status" value="1"/>
</dbReference>
<dbReference type="PANTHER" id="PTHR21716:SF4">
    <property type="entry name" value="TRANSMEMBRANE PROTEIN 245"/>
    <property type="match status" value="1"/>
</dbReference>
<keyword evidence="4 6" id="KW-1133">Transmembrane helix</keyword>
<keyword evidence="3 6" id="KW-0812">Transmembrane</keyword>
<evidence type="ECO:0000256" key="6">
    <source>
        <dbReference type="SAM" id="Phobius"/>
    </source>
</evidence>
<evidence type="ECO:0000256" key="3">
    <source>
        <dbReference type="ARBA" id="ARBA00022692"/>
    </source>
</evidence>
<comment type="similarity">
    <text evidence="2">Belongs to the autoinducer-2 exporter (AI-2E) (TC 2.A.86) family.</text>
</comment>
<dbReference type="InterPro" id="IPR002549">
    <property type="entry name" value="AI-2E-like"/>
</dbReference>
<feature type="transmembrane region" description="Helical" evidence="6">
    <location>
        <begin position="62"/>
        <end position="86"/>
    </location>
</feature>
<evidence type="ECO:0000313" key="7">
    <source>
        <dbReference type="EMBL" id="KKN99221.1"/>
    </source>
</evidence>
<evidence type="ECO:0000256" key="5">
    <source>
        <dbReference type="ARBA" id="ARBA00023136"/>
    </source>
</evidence>
<dbReference type="EMBL" id="LAZR01000048">
    <property type="protein sequence ID" value="KKN99221.1"/>
    <property type="molecule type" value="Genomic_DNA"/>
</dbReference>
<evidence type="ECO:0000256" key="4">
    <source>
        <dbReference type="ARBA" id="ARBA00022989"/>
    </source>
</evidence>
<evidence type="ECO:0000256" key="1">
    <source>
        <dbReference type="ARBA" id="ARBA00004141"/>
    </source>
</evidence>
<feature type="transmembrane region" description="Helical" evidence="6">
    <location>
        <begin position="237"/>
        <end position="265"/>
    </location>
</feature>
<feature type="transmembrane region" description="Helical" evidence="6">
    <location>
        <begin position="9"/>
        <end position="26"/>
    </location>
</feature>
<gene>
    <name evidence="7" type="ORF">LCGC14_0140140</name>
</gene>
<proteinExistence type="inferred from homology"/>
<feature type="transmembrane region" description="Helical" evidence="6">
    <location>
        <begin position="156"/>
        <end position="174"/>
    </location>
</feature>
<organism evidence="7">
    <name type="scientific">marine sediment metagenome</name>
    <dbReference type="NCBI Taxonomy" id="412755"/>
    <lineage>
        <taxon>unclassified sequences</taxon>
        <taxon>metagenomes</taxon>
        <taxon>ecological metagenomes</taxon>
    </lineage>
</organism>
<name>A0A0F9XIY4_9ZZZZ</name>
<protein>
    <recommendedName>
        <fullName evidence="8">AI-2E family transporter</fullName>
    </recommendedName>
</protein>
<accession>A0A0F9XIY4</accession>
<keyword evidence="5 6" id="KW-0472">Membrane</keyword>
<feature type="transmembrane region" description="Helical" evidence="6">
    <location>
        <begin position="316"/>
        <end position="338"/>
    </location>
</feature>
<feature type="transmembrane region" description="Helical" evidence="6">
    <location>
        <begin position="277"/>
        <end position="296"/>
    </location>
</feature>
<comment type="subcellular location">
    <subcellularLocation>
        <location evidence="1">Membrane</location>
        <topology evidence="1">Multi-pass membrane protein</topology>
    </subcellularLocation>
</comment>
<reference evidence="7" key="1">
    <citation type="journal article" date="2015" name="Nature">
        <title>Complex archaea that bridge the gap between prokaryotes and eukaryotes.</title>
        <authorList>
            <person name="Spang A."/>
            <person name="Saw J.H."/>
            <person name="Jorgensen S.L."/>
            <person name="Zaremba-Niedzwiedzka K."/>
            <person name="Martijn J."/>
            <person name="Lind A.E."/>
            <person name="van Eijk R."/>
            <person name="Schleper C."/>
            <person name="Guy L."/>
            <person name="Ettema T.J."/>
        </authorList>
    </citation>
    <scope>NUCLEOTIDE SEQUENCE</scope>
</reference>
<comment type="caution">
    <text evidence="7">The sequence shown here is derived from an EMBL/GenBank/DDBJ whole genome shotgun (WGS) entry which is preliminary data.</text>
</comment>
<dbReference type="GO" id="GO:0016020">
    <property type="term" value="C:membrane"/>
    <property type="evidence" value="ECO:0007669"/>
    <property type="project" value="UniProtKB-SubCell"/>
</dbReference>